<dbReference type="SUPFAM" id="SSF144232">
    <property type="entry name" value="HIT/MYND zinc finger-like"/>
    <property type="match status" value="1"/>
</dbReference>
<dbReference type="InterPro" id="IPR038765">
    <property type="entry name" value="Papain-like_cys_pep_sf"/>
</dbReference>
<dbReference type="Gramene" id="AUR62043084-RA">
    <property type="protein sequence ID" value="AUR62043084-RA:cds"/>
    <property type="gene ID" value="AUR62043084"/>
</dbReference>
<evidence type="ECO:0000256" key="6">
    <source>
        <dbReference type="ARBA" id="ARBA00022771"/>
    </source>
</evidence>
<keyword evidence="10" id="KW-0862">Zinc</keyword>
<dbReference type="GO" id="GO:0004843">
    <property type="term" value="F:cysteine-type deubiquitinase activity"/>
    <property type="evidence" value="ECO:0007669"/>
    <property type="project" value="UniProtKB-EC"/>
</dbReference>
<dbReference type="GO" id="GO:0005829">
    <property type="term" value="C:cytosol"/>
    <property type="evidence" value="ECO:0007669"/>
    <property type="project" value="TreeGrafter"/>
</dbReference>
<dbReference type="InterPro" id="IPR050164">
    <property type="entry name" value="Peptidase_C19"/>
</dbReference>
<dbReference type="InterPro" id="IPR002893">
    <property type="entry name" value="Znf_MYND"/>
</dbReference>
<dbReference type="Proteomes" id="UP000596660">
    <property type="component" value="Unplaced"/>
</dbReference>
<evidence type="ECO:0000256" key="10">
    <source>
        <dbReference type="ARBA" id="ARBA00022833"/>
    </source>
</evidence>
<dbReference type="Gene3D" id="3.90.70.10">
    <property type="entry name" value="Cysteine proteinases"/>
    <property type="match status" value="1"/>
</dbReference>
<dbReference type="EC" id="3.4.19.12" evidence="3"/>
<evidence type="ECO:0000259" key="14">
    <source>
        <dbReference type="PROSITE" id="PS50235"/>
    </source>
</evidence>
<evidence type="ECO:0000256" key="13">
    <source>
        <dbReference type="SAM" id="Phobius"/>
    </source>
</evidence>
<evidence type="ECO:0000256" key="12">
    <source>
        <dbReference type="SAM" id="MobiDB-lite"/>
    </source>
</evidence>
<evidence type="ECO:0000259" key="15">
    <source>
        <dbReference type="PROSITE" id="PS50865"/>
    </source>
</evidence>
<evidence type="ECO:0000256" key="4">
    <source>
        <dbReference type="ARBA" id="ARBA00022670"/>
    </source>
</evidence>
<keyword evidence="5" id="KW-0479">Metal-binding</keyword>
<dbReference type="GO" id="GO:0006508">
    <property type="term" value="P:proteolysis"/>
    <property type="evidence" value="ECO:0007669"/>
    <property type="project" value="UniProtKB-KW"/>
</dbReference>
<dbReference type="Pfam" id="PF00443">
    <property type="entry name" value="UCH"/>
    <property type="match status" value="1"/>
</dbReference>
<feature type="compositionally biased region" description="Basic and acidic residues" evidence="12">
    <location>
        <begin position="224"/>
        <end position="233"/>
    </location>
</feature>
<keyword evidence="4" id="KW-0645">Protease</keyword>
<evidence type="ECO:0000256" key="7">
    <source>
        <dbReference type="ARBA" id="ARBA00022786"/>
    </source>
</evidence>
<feature type="compositionally biased region" description="Basic and acidic residues" evidence="12">
    <location>
        <begin position="258"/>
        <end position="286"/>
    </location>
</feature>
<dbReference type="GO" id="GO:0008270">
    <property type="term" value="F:zinc ion binding"/>
    <property type="evidence" value="ECO:0007669"/>
    <property type="project" value="UniProtKB-KW"/>
</dbReference>
<dbReference type="OMA" id="ISSHGYY"/>
<evidence type="ECO:0000256" key="3">
    <source>
        <dbReference type="ARBA" id="ARBA00012759"/>
    </source>
</evidence>
<dbReference type="PANTHER" id="PTHR24006">
    <property type="entry name" value="UBIQUITIN CARBOXYL-TERMINAL HYDROLASE"/>
    <property type="match status" value="1"/>
</dbReference>
<comment type="similarity">
    <text evidence="2">Belongs to the peptidase C19 family.</text>
</comment>
<keyword evidence="13" id="KW-1133">Transmembrane helix</keyword>
<dbReference type="CDD" id="cd02661">
    <property type="entry name" value="Peptidase_C19E"/>
    <property type="match status" value="1"/>
</dbReference>
<reference evidence="16" key="1">
    <citation type="journal article" date="2017" name="Nature">
        <title>The genome of Chenopodium quinoa.</title>
        <authorList>
            <person name="Jarvis D.E."/>
            <person name="Ho Y.S."/>
            <person name="Lightfoot D.J."/>
            <person name="Schmoeckel S.M."/>
            <person name="Li B."/>
            <person name="Borm T.J.A."/>
            <person name="Ohyanagi H."/>
            <person name="Mineta K."/>
            <person name="Michell C.T."/>
            <person name="Saber N."/>
            <person name="Kharbatia N.M."/>
            <person name="Rupper R.R."/>
            <person name="Sharp A.R."/>
            <person name="Dally N."/>
            <person name="Boughton B.A."/>
            <person name="Woo Y.H."/>
            <person name="Gao G."/>
            <person name="Schijlen E.G.W.M."/>
            <person name="Guo X."/>
            <person name="Momin A.A."/>
            <person name="Negrao S."/>
            <person name="Al-Babili S."/>
            <person name="Gehring C."/>
            <person name="Roessner U."/>
            <person name="Jung C."/>
            <person name="Murphy K."/>
            <person name="Arold S.T."/>
            <person name="Gojobori T."/>
            <person name="van der Linden C.G."/>
            <person name="van Loo E.N."/>
            <person name="Jellen E.N."/>
            <person name="Maughan P.J."/>
            <person name="Tester M."/>
        </authorList>
    </citation>
    <scope>NUCLEOTIDE SEQUENCE [LARGE SCALE GENOMIC DNA]</scope>
    <source>
        <strain evidence="16">cv. PI 614886</strain>
    </source>
</reference>
<dbReference type="GO" id="GO:0005634">
    <property type="term" value="C:nucleus"/>
    <property type="evidence" value="ECO:0007669"/>
    <property type="project" value="TreeGrafter"/>
</dbReference>
<dbReference type="AlphaFoldDB" id="A0A803NAP4"/>
<keyword evidence="13" id="KW-0472">Membrane</keyword>
<dbReference type="PROSITE" id="PS00972">
    <property type="entry name" value="USP_1"/>
    <property type="match status" value="1"/>
</dbReference>
<keyword evidence="7" id="KW-0833">Ubl conjugation pathway</keyword>
<evidence type="ECO:0000313" key="17">
    <source>
        <dbReference type="Proteomes" id="UP000596660"/>
    </source>
</evidence>
<dbReference type="PROSITE" id="PS01360">
    <property type="entry name" value="ZF_MYND_1"/>
    <property type="match status" value="1"/>
</dbReference>
<evidence type="ECO:0000256" key="5">
    <source>
        <dbReference type="ARBA" id="ARBA00022723"/>
    </source>
</evidence>
<feature type="domain" description="MYND-type" evidence="15">
    <location>
        <begin position="124"/>
        <end position="161"/>
    </location>
</feature>
<keyword evidence="6 11" id="KW-0863">Zinc-finger</keyword>
<dbReference type="Gene3D" id="6.10.140.2220">
    <property type="match status" value="1"/>
</dbReference>
<comment type="catalytic activity">
    <reaction evidence="1">
        <text>Thiol-dependent hydrolysis of ester, thioester, amide, peptide and isopeptide bonds formed by the C-terminal Gly of ubiquitin (a 76-residue protein attached to proteins as an intracellular targeting signal).</text>
        <dbReference type="EC" id="3.4.19.12"/>
    </reaction>
</comment>
<accession>A0A803NAP4</accession>
<evidence type="ECO:0000256" key="1">
    <source>
        <dbReference type="ARBA" id="ARBA00000707"/>
    </source>
</evidence>
<evidence type="ECO:0000256" key="11">
    <source>
        <dbReference type="PROSITE-ProRule" id="PRU00134"/>
    </source>
</evidence>
<keyword evidence="9" id="KW-0788">Thiol protease</keyword>
<dbReference type="FunFam" id="6.10.140.2220:FF:000006">
    <property type="entry name" value="Ubiquitin carboxyl-terminal hydrolase 15"/>
    <property type="match status" value="1"/>
</dbReference>
<dbReference type="InterPro" id="IPR001394">
    <property type="entry name" value="Peptidase_C19_UCH"/>
</dbReference>
<dbReference type="InterPro" id="IPR028889">
    <property type="entry name" value="USP"/>
</dbReference>
<organism evidence="16 17">
    <name type="scientific">Chenopodium quinoa</name>
    <name type="common">Quinoa</name>
    <dbReference type="NCBI Taxonomy" id="63459"/>
    <lineage>
        <taxon>Eukaryota</taxon>
        <taxon>Viridiplantae</taxon>
        <taxon>Streptophyta</taxon>
        <taxon>Embryophyta</taxon>
        <taxon>Tracheophyta</taxon>
        <taxon>Spermatophyta</taxon>
        <taxon>Magnoliopsida</taxon>
        <taxon>eudicotyledons</taxon>
        <taxon>Gunneridae</taxon>
        <taxon>Pentapetalae</taxon>
        <taxon>Caryophyllales</taxon>
        <taxon>Chenopodiaceae</taxon>
        <taxon>Chenopodioideae</taxon>
        <taxon>Atripliceae</taxon>
        <taxon>Chenopodium</taxon>
    </lineage>
</organism>
<evidence type="ECO:0000256" key="8">
    <source>
        <dbReference type="ARBA" id="ARBA00022801"/>
    </source>
</evidence>
<dbReference type="PROSITE" id="PS50865">
    <property type="entry name" value="ZF_MYND_2"/>
    <property type="match status" value="1"/>
</dbReference>
<feature type="compositionally biased region" description="Polar residues" evidence="12">
    <location>
        <begin position="200"/>
        <end position="216"/>
    </location>
</feature>
<keyword evidence="13" id="KW-0812">Transmembrane</keyword>
<feature type="domain" description="USP" evidence="14">
    <location>
        <begin position="453"/>
        <end position="759"/>
    </location>
</feature>
<feature type="compositionally biased region" description="Polar residues" evidence="12">
    <location>
        <begin position="287"/>
        <end position="306"/>
    </location>
</feature>
<feature type="transmembrane region" description="Helical" evidence="13">
    <location>
        <begin position="25"/>
        <end position="44"/>
    </location>
</feature>
<proteinExistence type="inferred from homology"/>
<evidence type="ECO:0000313" key="16">
    <source>
        <dbReference type="EnsemblPlants" id="AUR62043084-RA:cds"/>
    </source>
</evidence>
<evidence type="ECO:0000256" key="2">
    <source>
        <dbReference type="ARBA" id="ARBA00009085"/>
    </source>
</evidence>
<sequence length="936" mass="104698">CEAAAGTVEFAAGLRGWALRLATRLIVAMAGAAAVGSIVGYEYAERDMLEPRQADIPALFLFLIVLPVVLYILLGKWSEASKKKERVNLLVEEAFVESFRPESMATASVIPPVAPSPTTAFWECARCHSPATTRCSRCKSVRYCSGRCQIIHWRQGHKEQCQPPDDIYSSFKPFSTEENVGRDSCHKVAYHQLNDCQSQLTDASSSGASPADTSASVDACQISRQERIPLEKRGSRRSSKKMPDCKGRAASISNDMYLRNDSDPSKEASTRHKLKGREPTNLEDGLKSQTRNLSSSTERGMNVNKGTSEYSLPIREAMNCSEEISKRNTFSQTFSNCENIKSKSAADSKYVKSDSGKSIPKVARDQAHLEKVRKGHGSGEPAPKMGNFTSSHETNCITSIRSTKSVGLKKLSKMSRKATSEMDVGSCKRVKVLFPFEKFSKFFEVEVFDLIPRGLLNCGNSCYANAVLQCLTCTKPLVVYLLSRAHSRTCSLNNWCLMCELEQHVHMLRDTAGPLSPSNILSHIRSINCQIGDGSQEDAHEFLRLLVASMQSICLEEAGGENQVHPILQETTFVQQTFGGRLKSMVVCLRCRHESERYENIMDLTLEIFGWVESLEDALTQFTNPEDLDGENMYRCGRCASYVRARKQLSIDEAPNILTIVLKRFQEGNYGKINKCITFPEMLDMVPFMTGSNDCPLLYMLYGVVVHVDTLNASFSGHYVSYVKDLQENWYRIDDTVVHPVSMSQVMSEGAYILFYMRSFPRPPRAYIKNARKQQVVKSSRSCITKTHNSSKVGLDVPRSNNRYNQAVEMHADHPELFSDATTSDWSLFTSSDEASFTSESTRDSFSTADYSDNGNVESFSSMFGIHSTRVRPTQRMVSCSMFSGSKPVTRYVSEQTGYILDSDHAMYPLENMQKGNMRQVSGPFSEAFLSDIDRF</sequence>
<dbReference type="EnsemblPlants" id="AUR62043084-RA">
    <property type="protein sequence ID" value="AUR62043084-RA:cds"/>
    <property type="gene ID" value="AUR62043084"/>
</dbReference>
<dbReference type="PROSITE" id="PS50235">
    <property type="entry name" value="USP_3"/>
    <property type="match status" value="1"/>
</dbReference>
<dbReference type="GO" id="GO:0016579">
    <property type="term" value="P:protein deubiquitination"/>
    <property type="evidence" value="ECO:0007669"/>
    <property type="project" value="InterPro"/>
</dbReference>
<dbReference type="PANTHER" id="PTHR24006:SF685">
    <property type="entry name" value="UBIQUITIN CARBOXYL-TERMINAL HYDROLASE 15"/>
    <property type="match status" value="1"/>
</dbReference>
<keyword evidence="17" id="KW-1185">Reference proteome</keyword>
<feature type="transmembrane region" description="Helical" evidence="13">
    <location>
        <begin position="56"/>
        <end position="74"/>
    </location>
</feature>
<keyword evidence="8" id="KW-0378">Hydrolase</keyword>
<dbReference type="SUPFAM" id="SSF54001">
    <property type="entry name" value="Cysteine proteinases"/>
    <property type="match status" value="1"/>
</dbReference>
<evidence type="ECO:0000256" key="9">
    <source>
        <dbReference type="ARBA" id="ARBA00022807"/>
    </source>
</evidence>
<dbReference type="Pfam" id="PF01753">
    <property type="entry name" value="zf-MYND"/>
    <property type="match status" value="1"/>
</dbReference>
<protein>
    <recommendedName>
        <fullName evidence="3">ubiquitinyl hydrolase 1</fullName>
        <ecNumber evidence="3">3.4.19.12</ecNumber>
    </recommendedName>
</protein>
<feature type="region of interest" description="Disordered" evidence="12">
    <location>
        <begin position="200"/>
        <end position="306"/>
    </location>
</feature>
<dbReference type="InterPro" id="IPR018200">
    <property type="entry name" value="USP_CS"/>
</dbReference>
<dbReference type="FunFam" id="3.90.70.10:FF:000026">
    <property type="entry name" value="Ubiquitin carboxyl-terminal hydrolase 15"/>
    <property type="match status" value="1"/>
</dbReference>
<reference evidence="16" key="2">
    <citation type="submission" date="2021-03" db="UniProtKB">
        <authorList>
            <consortium name="EnsemblPlants"/>
        </authorList>
    </citation>
    <scope>IDENTIFICATION</scope>
</reference>
<name>A0A803NAP4_CHEQI</name>